<keyword evidence="4" id="KW-1185">Reference proteome</keyword>
<sequence length="262" mass="28335">MDLLEAYRLLIQAAEAGANVTGLADMFNEALAGGRLGPDFGVLAARLTAEAEQARAVSLAVLAAALVAAGVLAFLLYRYRRTIVGWIWLAVWRRGFLRPGSGKARTLLFDEEVAAVVVAVAVVLLAFIAALELRPAVAEPFSAIGLLGPGGKIGGYPSNVSAGQPVRLYIFLYNHMGRPVWYVVEVKVDNGTALPPLPNTPVLTIQRLLLEGQNWTAPLTISFNYTGRWRLVAELWEVYPNGTTAYTGQYVQLWLNVTGTPK</sequence>
<dbReference type="HOGENOM" id="CLU_929448_0_0_2"/>
<dbReference type="STRING" id="999630.TUZN_0025"/>
<keyword evidence="1" id="KW-0472">Membrane</keyword>
<organism evidence="3 4">
    <name type="scientific">Thermoproteus uzoniensis (strain 768-20)</name>
    <dbReference type="NCBI Taxonomy" id="999630"/>
    <lineage>
        <taxon>Archaea</taxon>
        <taxon>Thermoproteota</taxon>
        <taxon>Thermoprotei</taxon>
        <taxon>Thermoproteales</taxon>
        <taxon>Thermoproteaceae</taxon>
        <taxon>Thermoproteus</taxon>
    </lineage>
</organism>
<name>F2L0Y2_THEU7</name>
<reference evidence="3 4" key="1">
    <citation type="journal article" date="2011" name="J. Bacteriol.">
        <title>Complete genome sequence of the thermoacidophilic crenarchaeon Thermoproteus uzoniensis 768-20.</title>
        <authorList>
            <person name="Mardanov A.V."/>
            <person name="Gumerov V.M."/>
            <person name="Beletsky A.V."/>
            <person name="Prokofeva M.I."/>
            <person name="Bonch-Osmolovskaya E.A."/>
            <person name="Ravin N.V."/>
            <person name="Skryabin K.G."/>
        </authorList>
    </citation>
    <scope>NUCLEOTIDE SEQUENCE [LARGE SCALE GENOMIC DNA]</scope>
    <source>
        <strain evidence="3 4">768-20</strain>
    </source>
</reference>
<dbReference type="OrthoDB" id="19311at2157"/>
<dbReference type="RefSeq" id="WP_013678867.1">
    <property type="nucleotide sequence ID" value="NC_015315.1"/>
</dbReference>
<proteinExistence type="predicted"/>
<gene>
    <name evidence="3" type="ordered locus">TUZN_0025</name>
</gene>
<protein>
    <recommendedName>
        <fullName evidence="2">DUF1616 domain-containing protein</fullName>
    </recommendedName>
</protein>
<feature type="transmembrane region" description="Helical" evidence="1">
    <location>
        <begin position="56"/>
        <end position="77"/>
    </location>
</feature>
<reference key="2">
    <citation type="submission" date="2011-03" db="EMBL/GenBank/DDBJ databases">
        <title>Complete genome sequence of the thermoacidophilic crenarchaeon Thermoproteus uzoniensis 768-20.</title>
        <authorList>
            <person name="Mardanov A.V."/>
            <person name="Gumerov V.M."/>
            <person name="Beletsky A.V."/>
            <person name="Prokofeva M.I."/>
            <person name="Bonch-Osmolovskaya E.A."/>
            <person name="Ravin N.V."/>
            <person name="Skryabin K.G."/>
        </authorList>
    </citation>
    <scope>NUCLEOTIDE SEQUENCE</scope>
    <source>
        <strain>768-20</strain>
    </source>
</reference>
<evidence type="ECO:0000313" key="4">
    <source>
        <dbReference type="Proteomes" id="UP000008138"/>
    </source>
</evidence>
<dbReference type="AlphaFoldDB" id="F2L0Y2"/>
<dbReference type="KEGG" id="tuz:TUZN_0025"/>
<evidence type="ECO:0000256" key="1">
    <source>
        <dbReference type="SAM" id="Phobius"/>
    </source>
</evidence>
<evidence type="ECO:0000313" key="3">
    <source>
        <dbReference type="EMBL" id="AEA11531.1"/>
    </source>
</evidence>
<dbReference type="Proteomes" id="UP000008138">
    <property type="component" value="Chromosome"/>
</dbReference>
<keyword evidence="1" id="KW-1133">Transmembrane helix</keyword>
<dbReference type="GeneID" id="10359580"/>
<feature type="domain" description="DUF1616" evidence="2">
    <location>
        <begin position="61"/>
        <end position="256"/>
    </location>
</feature>
<evidence type="ECO:0000259" key="2">
    <source>
        <dbReference type="Pfam" id="PF07760"/>
    </source>
</evidence>
<dbReference type="InterPro" id="IPR011674">
    <property type="entry name" value="DUF1616"/>
</dbReference>
<dbReference type="eggNOG" id="arCOG02884">
    <property type="taxonomic scope" value="Archaea"/>
</dbReference>
<dbReference type="EMBL" id="CP002590">
    <property type="protein sequence ID" value="AEA11531.1"/>
    <property type="molecule type" value="Genomic_DNA"/>
</dbReference>
<keyword evidence="1" id="KW-0812">Transmembrane</keyword>
<accession>F2L0Y2</accession>
<dbReference type="Pfam" id="PF07760">
    <property type="entry name" value="DUF1616"/>
    <property type="match status" value="1"/>
</dbReference>
<feature type="transmembrane region" description="Helical" evidence="1">
    <location>
        <begin position="113"/>
        <end position="131"/>
    </location>
</feature>